<evidence type="ECO:0000313" key="6">
    <source>
        <dbReference type="EMBL" id="CAG8536135.1"/>
    </source>
</evidence>
<keyword evidence="3" id="KW-0812">Transmembrane</keyword>
<feature type="chain" id="PRO_5040271413" evidence="4">
    <location>
        <begin position="22"/>
        <end position="185"/>
    </location>
</feature>
<dbReference type="AlphaFoldDB" id="A0A9N9AQ37"/>
<keyword evidence="3" id="KW-1133">Transmembrane helix</keyword>
<evidence type="ECO:0000313" key="7">
    <source>
        <dbReference type="Proteomes" id="UP000789508"/>
    </source>
</evidence>
<dbReference type="EMBL" id="CAJVPS010001386">
    <property type="protein sequence ID" value="CAG8536135.1"/>
    <property type="molecule type" value="Genomic_DNA"/>
</dbReference>
<feature type="transmembrane region" description="Helical" evidence="3">
    <location>
        <begin position="163"/>
        <end position="182"/>
    </location>
</feature>
<name>A0A9N9AQ37_9GLOM</name>
<feature type="region of interest" description="Disordered" evidence="2">
    <location>
        <begin position="118"/>
        <end position="155"/>
    </location>
</feature>
<evidence type="ECO:0000256" key="4">
    <source>
        <dbReference type="SAM" id="SignalP"/>
    </source>
</evidence>
<keyword evidence="1 4" id="KW-0732">Signal</keyword>
<evidence type="ECO:0000256" key="3">
    <source>
        <dbReference type="SAM" id="Phobius"/>
    </source>
</evidence>
<feature type="signal peptide" evidence="4">
    <location>
        <begin position="1"/>
        <end position="21"/>
    </location>
</feature>
<feature type="domain" description="Yeast cell wall synthesis Kre9/Knh1-like N-terminal" evidence="5">
    <location>
        <begin position="27"/>
        <end position="114"/>
    </location>
</feature>
<evidence type="ECO:0000256" key="2">
    <source>
        <dbReference type="SAM" id="MobiDB-lite"/>
    </source>
</evidence>
<organism evidence="6 7">
    <name type="scientific">Ambispora leptoticha</name>
    <dbReference type="NCBI Taxonomy" id="144679"/>
    <lineage>
        <taxon>Eukaryota</taxon>
        <taxon>Fungi</taxon>
        <taxon>Fungi incertae sedis</taxon>
        <taxon>Mucoromycota</taxon>
        <taxon>Glomeromycotina</taxon>
        <taxon>Glomeromycetes</taxon>
        <taxon>Archaeosporales</taxon>
        <taxon>Ambisporaceae</taxon>
        <taxon>Ambispora</taxon>
    </lineage>
</organism>
<feature type="compositionally biased region" description="Polar residues" evidence="2">
    <location>
        <begin position="141"/>
        <end position="155"/>
    </location>
</feature>
<gene>
    <name evidence="6" type="ORF">ALEPTO_LOCUS5179</name>
</gene>
<evidence type="ECO:0000256" key="1">
    <source>
        <dbReference type="ARBA" id="ARBA00022729"/>
    </source>
</evidence>
<proteinExistence type="predicted"/>
<comment type="caution">
    <text evidence="6">The sequence shown here is derived from an EMBL/GenBank/DDBJ whole genome shotgun (WGS) entry which is preliminary data.</text>
</comment>
<protein>
    <submittedName>
        <fullName evidence="6">8054_t:CDS:1</fullName>
    </submittedName>
</protein>
<dbReference type="Proteomes" id="UP000789508">
    <property type="component" value="Unassembled WGS sequence"/>
</dbReference>
<keyword evidence="7" id="KW-1185">Reference proteome</keyword>
<reference evidence="6" key="1">
    <citation type="submission" date="2021-06" db="EMBL/GenBank/DDBJ databases">
        <authorList>
            <person name="Kallberg Y."/>
            <person name="Tangrot J."/>
            <person name="Rosling A."/>
        </authorList>
    </citation>
    <scope>NUCLEOTIDE SEQUENCE</scope>
    <source>
        <strain evidence="6">FL130A</strain>
    </source>
</reference>
<accession>A0A9N9AQ37</accession>
<dbReference type="InterPro" id="IPR018466">
    <property type="entry name" value="Kre9/Knh1-like_N"/>
</dbReference>
<dbReference type="Pfam" id="PF10342">
    <property type="entry name" value="Kre9_KNH"/>
    <property type="match status" value="1"/>
</dbReference>
<feature type="compositionally biased region" description="Low complexity" evidence="2">
    <location>
        <begin position="126"/>
        <end position="140"/>
    </location>
</feature>
<keyword evidence="3" id="KW-0472">Membrane</keyword>
<sequence length="185" mass="20281">MHTFSTLAVLLLTYIVASTSAFTIVYPSSKYYVAANTTCYIRWTYNASSDPDHFSIELEYPNEPPYAIATTVNSSLGMINWTVQEVPPRPGYDIVFVNIGDINQRYATSEKFEIKGLGNSSSVYQPPSTASTDNTNSSAPDSKNSTNKTSDGSSLSTNARSLFYSYQMALIVIGVVSFVGYFNGF</sequence>
<evidence type="ECO:0000259" key="5">
    <source>
        <dbReference type="Pfam" id="PF10342"/>
    </source>
</evidence>
<dbReference type="OrthoDB" id="5420143at2759"/>